<reference evidence="5" key="1">
    <citation type="submission" date="2012-03" db="EMBL/GenBank/DDBJ databases">
        <title>Functional metagenomics reveals considerable lignocellulase gene clusters in the gut microbiome of a wood-feeding higher termite.</title>
        <authorList>
            <person name="Liu N."/>
        </authorList>
    </citation>
    <scope>NUCLEOTIDE SEQUENCE</scope>
</reference>
<dbReference type="GO" id="GO:0004326">
    <property type="term" value="F:tetrahydrofolylpolyglutamate synthase activity"/>
    <property type="evidence" value="ECO:0007669"/>
    <property type="project" value="UniProtKB-EC"/>
</dbReference>
<dbReference type="GO" id="GO:0008841">
    <property type="term" value="F:dihydrofolate synthase activity"/>
    <property type="evidence" value="ECO:0007669"/>
    <property type="project" value="UniProtKB-EC"/>
</dbReference>
<dbReference type="SUPFAM" id="SSF53623">
    <property type="entry name" value="MurD-like peptide ligases, catalytic domain"/>
    <property type="match status" value="1"/>
</dbReference>
<comment type="similarity">
    <text evidence="1">Belongs to the folylpolyglutamate synthase family.</text>
</comment>
<dbReference type="EC" id="6.3.2.17" evidence="5"/>
<dbReference type="EMBL" id="JQ844189">
    <property type="protein sequence ID" value="AGS52335.1"/>
    <property type="molecule type" value="Genomic_DNA"/>
</dbReference>
<protein>
    <submittedName>
        <fullName evidence="5">Dihydrofolate synthase / Folylpolyglutamate synthase</fullName>
        <ecNumber evidence="5">6.3.2.12</ecNumber>
        <ecNumber evidence="5">6.3.2.17</ecNumber>
    </submittedName>
</protein>
<evidence type="ECO:0000256" key="3">
    <source>
        <dbReference type="ARBA" id="ARBA00022741"/>
    </source>
</evidence>
<keyword evidence="3" id="KW-0547">Nucleotide-binding</keyword>
<dbReference type="EC" id="6.3.2.12" evidence="5"/>
<sequence length="139" mass="15515">MRRDGRGNRHGGRLDCTNIVNPLVSVITLIELEHTAFLGNTVAAVAGEKAGIIKSGKPLVLARQGAEALEVFRKQAAEKTARCFTFPISRRLKIRAYTRTGPIFPWSCTGKTPRVTGDCRSIFPFPYRARYRRKTPVSR</sequence>
<dbReference type="PANTHER" id="PTHR11136">
    <property type="entry name" value="FOLYLPOLYGLUTAMATE SYNTHASE-RELATED"/>
    <property type="match status" value="1"/>
</dbReference>
<keyword evidence="2 5" id="KW-0436">Ligase</keyword>
<name>A0A806KCM1_9BACT</name>
<organism evidence="5">
    <name type="scientific">uncultured bacterium contig00063</name>
    <dbReference type="NCBI Taxonomy" id="1181546"/>
    <lineage>
        <taxon>Bacteria</taxon>
        <taxon>environmental samples</taxon>
    </lineage>
</organism>
<dbReference type="AlphaFoldDB" id="A0A806KCM1"/>
<dbReference type="PANTHER" id="PTHR11136:SF0">
    <property type="entry name" value="DIHYDROFOLATE SYNTHETASE-RELATED"/>
    <property type="match status" value="1"/>
</dbReference>
<evidence type="ECO:0000256" key="4">
    <source>
        <dbReference type="ARBA" id="ARBA00022840"/>
    </source>
</evidence>
<dbReference type="InterPro" id="IPR001645">
    <property type="entry name" value="Folylpolyglutamate_synth"/>
</dbReference>
<accession>A0A806KCM1</accession>
<proteinExistence type="inferred from homology"/>
<evidence type="ECO:0000313" key="5">
    <source>
        <dbReference type="EMBL" id="AGS52335.1"/>
    </source>
</evidence>
<dbReference type="Gene3D" id="3.40.1190.10">
    <property type="entry name" value="Mur-like, catalytic domain"/>
    <property type="match status" value="1"/>
</dbReference>
<dbReference type="GO" id="GO:0005737">
    <property type="term" value="C:cytoplasm"/>
    <property type="evidence" value="ECO:0007669"/>
    <property type="project" value="TreeGrafter"/>
</dbReference>
<keyword evidence="4" id="KW-0067">ATP-binding</keyword>
<dbReference type="InterPro" id="IPR036565">
    <property type="entry name" value="Mur-like_cat_sf"/>
</dbReference>
<evidence type="ECO:0000256" key="1">
    <source>
        <dbReference type="ARBA" id="ARBA00008276"/>
    </source>
</evidence>
<dbReference type="GO" id="GO:0005524">
    <property type="term" value="F:ATP binding"/>
    <property type="evidence" value="ECO:0007669"/>
    <property type="project" value="UniProtKB-KW"/>
</dbReference>
<evidence type="ECO:0000256" key="2">
    <source>
        <dbReference type="ARBA" id="ARBA00022598"/>
    </source>
</evidence>